<feature type="compositionally biased region" description="Basic and acidic residues" evidence="1">
    <location>
        <begin position="76"/>
        <end position="94"/>
    </location>
</feature>
<comment type="caution">
    <text evidence="2">The sequence shown here is derived from an EMBL/GenBank/DDBJ whole genome shotgun (WGS) entry which is preliminary data.</text>
</comment>
<feature type="compositionally biased region" description="Basic and acidic residues" evidence="1">
    <location>
        <begin position="58"/>
        <end position="69"/>
    </location>
</feature>
<accession>A0A5A7U3Y0</accession>
<proteinExistence type="predicted"/>
<gene>
    <name evidence="2" type="ORF">E6C27_scaffold264G00710</name>
</gene>
<evidence type="ECO:0000313" key="2">
    <source>
        <dbReference type="EMBL" id="KAA0048355.1"/>
    </source>
</evidence>
<dbReference type="Proteomes" id="UP000321393">
    <property type="component" value="Unassembled WGS sequence"/>
</dbReference>
<reference evidence="2 3" key="1">
    <citation type="submission" date="2019-08" db="EMBL/GenBank/DDBJ databases">
        <title>Draft genome sequences of two oriental melons (Cucumis melo L. var makuwa).</title>
        <authorList>
            <person name="Kwon S.-Y."/>
        </authorList>
    </citation>
    <scope>NUCLEOTIDE SEQUENCE [LARGE SCALE GENOMIC DNA]</scope>
    <source>
        <strain evidence="3">cv. SW 3</strain>
        <tissue evidence="2">Leaf</tissue>
    </source>
</reference>
<feature type="region of interest" description="Disordered" evidence="1">
    <location>
        <begin position="58"/>
        <end position="94"/>
    </location>
</feature>
<dbReference type="EMBL" id="SSTE01012924">
    <property type="protein sequence ID" value="KAA0048355.1"/>
    <property type="molecule type" value="Genomic_DNA"/>
</dbReference>
<evidence type="ECO:0000313" key="3">
    <source>
        <dbReference type="Proteomes" id="UP000321393"/>
    </source>
</evidence>
<name>A0A5A7U3Y0_CUCMM</name>
<protein>
    <submittedName>
        <fullName evidence="2">GATA zinc finger domain-containing protein 10-like isoform X2</fullName>
    </submittedName>
</protein>
<organism evidence="2 3">
    <name type="scientific">Cucumis melo var. makuwa</name>
    <name type="common">Oriental melon</name>
    <dbReference type="NCBI Taxonomy" id="1194695"/>
    <lineage>
        <taxon>Eukaryota</taxon>
        <taxon>Viridiplantae</taxon>
        <taxon>Streptophyta</taxon>
        <taxon>Embryophyta</taxon>
        <taxon>Tracheophyta</taxon>
        <taxon>Spermatophyta</taxon>
        <taxon>Magnoliopsida</taxon>
        <taxon>eudicotyledons</taxon>
        <taxon>Gunneridae</taxon>
        <taxon>Pentapetalae</taxon>
        <taxon>rosids</taxon>
        <taxon>fabids</taxon>
        <taxon>Cucurbitales</taxon>
        <taxon>Cucurbitaceae</taxon>
        <taxon>Benincaseae</taxon>
        <taxon>Cucumis</taxon>
    </lineage>
</organism>
<sequence>MTMMPTFGAGYCDSKIGTGYYDAGVGPSSSYMDVDPSTSYMHGHGRGYGKHNEYLYHEAPADVSDRQEYQQEPENQEDREQHRVQDRCRQPARN</sequence>
<evidence type="ECO:0000256" key="1">
    <source>
        <dbReference type="SAM" id="MobiDB-lite"/>
    </source>
</evidence>
<dbReference type="AlphaFoldDB" id="A0A5A7U3Y0"/>